<dbReference type="CDD" id="cd09110">
    <property type="entry name" value="PLDc_CLS_1"/>
    <property type="match status" value="1"/>
</dbReference>
<reference evidence="3" key="2">
    <citation type="submission" date="2024-09" db="EMBL/GenBank/DDBJ databases">
        <authorList>
            <person name="Veyrier F.J."/>
        </authorList>
    </citation>
    <scope>NUCLEOTIDE SEQUENCE</scope>
    <source>
        <strain evidence="3">17694</strain>
    </source>
</reference>
<dbReference type="AlphaFoldDB" id="A0A8T9MV05"/>
<evidence type="ECO:0000256" key="1">
    <source>
        <dbReference type="SAM" id="Phobius"/>
    </source>
</evidence>
<protein>
    <submittedName>
        <fullName evidence="3">Phosphatidylserine/phosphatidylglycerophosphate/ cardiolipin synthase family protein</fullName>
    </submittedName>
</protein>
<dbReference type="PANTHER" id="PTHR21248">
    <property type="entry name" value="CARDIOLIPIN SYNTHASE"/>
    <property type="match status" value="1"/>
</dbReference>
<dbReference type="InterPro" id="IPR025202">
    <property type="entry name" value="PLD-like_dom"/>
</dbReference>
<feature type="transmembrane region" description="Helical" evidence="1">
    <location>
        <begin position="441"/>
        <end position="459"/>
    </location>
</feature>
<keyword evidence="1" id="KW-0472">Membrane</keyword>
<keyword evidence="1" id="KW-0812">Transmembrane</keyword>
<proteinExistence type="predicted"/>
<dbReference type="Gene3D" id="3.30.870.10">
    <property type="entry name" value="Endonuclease Chain A"/>
    <property type="match status" value="2"/>
</dbReference>
<feature type="domain" description="PLD phosphodiesterase" evidence="2">
    <location>
        <begin position="296"/>
        <end position="323"/>
    </location>
</feature>
<evidence type="ECO:0000313" key="3">
    <source>
        <dbReference type="EMBL" id="UOP04954.1"/>
    </source>
</evidence>
<dbReference type="Pfam" id="PF13091">
    <property type="entry name" value="PLDc_2"/>
    <property type="match status" value="1"/>
</dbReference>
<keyword evidence="4" id="KW-1185">Reference proteome</keyword>
<dbReference type="SMART" id="SM00155">
    <property type="entry name" value="PLDc"/>
    <property type="match status" value="2"/>
</dbReference>
<dbReference type="RefSeq" id="WP_027009068.1">
    <property type="nucleotide sequence ID" value="NZ_CP091521.1"/>
</dbReference>
<gene>
    <name evidence="3" type="ORF">LVJ77_00980</name>
</gene>
<organism evidence="3 4">
    <name type="scientific">Conchiformibius kuhniae</name>
    <dbReference type="NCBI Taxonomy" id="211502"/>
    <lineage>
        <taxon>Bacteria</taxon>
        <taxon>Pseudomonadati</taxon>
        <taxon>Pseudomonadota</taxon>
        <taxon>Betaproteobacteria</taxon>
        <taxon>Neisseriales</taxon>
        <taxon>Neisseriaceae</taxon>
        <taxon>Conchiformibius</taxon>
    </lineage>
</organism>
<dbReference type="GO" id="GO:0030572">
    <property type="term" value="F:phosphatidyltransferase activity"/>
    <property type="evidence" value="ECO:0007669"/>
    <property type="project" value="UniProtKB-ARBA"/>
</dbReference>
<name>A0A8T9MV05_9NEIS</name>
<keyword evidence="1" id="KW-1133">Transmembrane helix</keyword>
<dbReference type="KEGG" id="ckh:LVJ77_00980"/>
<accession>A0A8T9MV05</accession>
<reference evidence="3" key="1">
    <citation type="journal article" date="2022" name="Res Sq">
        <title>Evolution of multicellular longitudinally dividing oral cavity symbionts (Neisseriaceae).</title>
        <authorList>
            <person name="Nyongesa S."/>
            <person name="Weber P."/>
            <person name="Bernet E."/>
            <person name="Pullido F."/>
            <person name="Nieckarz M."/>
            <person name="Delaby M."/>
            <person name="Nieves C."/>
            <person name="Viehboeck T."/>
            <person name="Krause N."/>
            <person name="Rivera-Millot A."/>
            <person name="Nakamura A."/>
            <person name="Vischer N."/>
            <person name="VanNieuwenhze M."/>
            <person name="Brun Y."/>
            <person name="Cava F."/>
            <person name="Bulgheresi S."/>
            <person name="Veyrier F."/>
        </authorList>
    </citation>
    <scope>NUCLEOTIDE SEQUENCE</scope>
    <source>
        <strain evidence="3">17694</strain>
    </source>
</reference>
<dbReference type="PANTHER" id="PTHR21248:SF22">
    <property type="entry name" value="PHOSPHOLIPASE D"/>
    <property type="match status" value="1"/>
</dbReference>
<evidence type="ECO:0000313" key="4">
    <source>
        <dbReference type="Proteomes" id="UP000831534"/>
    </source>
</evidence>
<sequence>MSKTKQLIEQLQIRSGGGEIRAGNQVRLLHDSCENFPEWLDVLAKAERFILIEMYIFADDAFGRKILDLLVEKARAGVYVALVYDWVGSIGASLKNVFRPLREAGGLAVPYNPLGFARGIGLISRNHRKSIIIDGHTAFVSGLCISAAWEGNPAKNAAAWRDTGLLLRGAAVADLISAFADTLQSQGRALPEHITADTAAVSGSVRAGIVATTPNNNNMMRVDLNAIALAERRLWLTDAYFMPTRLYTQALINAAADGVDVRILVPQTSDIAWIARVSRTRYRELLHAGVRVFEWNGTMIHAKSAVADGRWARIGSTNLNFASWHFNRELDVVLEDTELAEQLEVQFLRDLDNATEIVLNDEERAVAAERRKLGFSQLKIRSRQQAQAVARQFLRLSHAFEGNFYGEKIVDEKEAYAYLGLGAMLLAAGLLLWFFPKLLVVPVILLLVLGGASTVWSAWRQIRGFRGKK</sequence>
<dbReference type="CDD" id="cd09159">
    <property type="entry name" value="PLDc_ybhO_like_2"/>
    <property type="match status" value="1"/>
</dbReference>
<dbReference type="PROSITE" id="PS50035">
    <property type="entry name" value="PLD"/>
    <property type="match status" value="1"/>
</dbReference>
<dbReference type="Proteomes" id="UP000831534">
    <property type="component" value="Chromosome"/>
</dbReference>
<dbReference type="InterPro" id="IPR001736">
    <property type="entry name" value="PLipase_D/transphosphatidylase"/>
</dbReference>
<dbReference type="EMBL" id="CP091521">
    <property type="protein sequence ID" value="UOP04954.1"/>
    <property type="molecule type" value="Genomic_DNA"/>
</dbReference>
<dbReference type="SUPFAM" id="SSF56024">
    <property type="entry name" value="Phospholipase D/nuclease"/>
    <property type="match status" value="2"/>
</dbReference>
<feature type="transmembrane region" description="Helical" evidence="1">
    <location>
        <begin position="415"/>
        <end position="435"/>
    </location>
</feature>
<dbReference type="GO" id="GO:0032049">
    <property type="term" value="P:cardiolipin biosynthetic process"/>
    <property type="evidence" value="ECO:0007669"/>
    <property type="project" value="UniProtKB-ARBA"/>
</dbReference>
<evidence type="ECO:0000259" key="2">
    <source>
        <dbReference type="PROSITE" id="PS50035"/>
    </source>
</evidence>